<gene>
    <name evidence="6" type="ORF">D3875_21235</name>
</gene>
<accession>A0A418UZF7</accession>
<dbReference type="Gene3D" id="1.10.357.10">
    <property type="entry name" value="Tetracycline Repressor, domain 2"/>
    <property type="match status" value="1"/>
</dbReference>
<dbReference type="Pfam" id="PF00440">
    <property type="entry name" value="TetR_N"/>
    <property type="match status" value="1"/>
</dbReference>
<evidence type="ECO:0000256" key="1">
    <source>
        <dbReference type="ARBA" id="ARBA00023015"/>
    </source>
</evidence>
<comment type="caution">
    <text evidence="6">The sequence shown here is derived from an EMBL/GenBank/DDBJ whole genome shotgun (WGS) entry which is preliminary data.</text>
</comment>
<dbReference type="PANTHER" id="PTHR30055:SF234">
    <property type="entry name" value="HTH-TYPE TRANSCRIPTIONAL REGULATOR BETI"/>
    <property type="match status" value="1"/>
</dbReference>
<keyword evidence="1" id="KW-0805">Transcription regulation</keyword>
<dbReference type="InterPro" id="IPR001647">
    <property type="entry name" value="HTH_TetR"/>
</dbReference>
<evidence type="ECO:0000256" key="4">
    <source>
        <dbReference type="PROSITE-ProRule" id="PRU00335"/>
    </source>
</evidence>
<dbReference type="GO" id="GO:0000976">
    <property type="term" value="F:transcription cis-regulatory region binding"/>
    <property type="evidence" value="ECO:0007669"/>
    <property type="project" value="TreeGrafter"/>
</dbReference>
<keyword evidence="7" id="KW-1185">Reference proteome</keyword>
<feature type="domain" description="HTH tetR-type" evidence="5">
    <location>
        <begin position="13"/>
        <end position="73"/>
    </location>
</feature>
<dbReference type="PROSITE" id="PS50977">
    <property type="entry name" value="HTH_TETR_2"/>
    <property type="match status" value="1"/>
</dbReference>
<dbReference type="InterPro" id="IPR009057">
    <property type="entry name" value="Homeodomain-like_sf"/>
</dbReference>
<dbReference type="SUPFAM" id="SSF48498">
    <property type="entry name" value="Tetracyclin repressor-like, C-terminal domain"/>
    <property type="match status" value="1"/>
</dbReference>
<dbReference type="InterPro" id="IPR050109">
    <property type="entry name" value="HTH-type_TetR-like_transc_reg"/>
</dbReference>
<dbReference type="Proteomes" id="UP000286287">
    <property type="component" value="Unassembled WGS sequence"/>
</dbReference>
<dbReference type="GO" id="GO:0003700">
    <property type="term" value="F:DNA-binding transcription factor activity"/>
    <property type="evidence" value="ECO:0007669"/>
    <property type="project" value="TreeGrafter"/>
</dbReference>
<evidence type="ECO:0000256" key="3">
    <source>
        <dbReference type="ARBA" id="ARBA00023163"/>
    </source>
</evidence>
<name>A0A418UZF7_9DEIO</name>
<dbReference type="PANTHER" id="PTHR30055">
    <property type="entry name" value="HTH-TYPE TRANSCRIPTIONAL REGULATOR RUTR"/>
    <property type="match status" value="1"/>
</dbReference>
<evidence type="ECO:0000259" key="5">
    <source>
        <dbReference type="PROSITE" id="PS50977"/>
    </source>
</evidence>
<keyword evidence="3" id="KW-0804">Transcription</keyword>
<dbReference type="RefSeq" id="WP_119766753.1">
    <property type="nucleotide sequence ID" value="NZ_QYUJ01000030.1"/>
</dbReference>
<keyword evidence="2 4" id="KW-0238">DNA-binding</keyword>
<reference evidence="6 7" key="1">
    <citation type="submission" date="2018-09" db="EMBL/GenBank/DDBJ databases">
        <authorList>
            <person name="Zhu H."/>
        </authorList>
    </citation>
    <scope>NUCLEOTIDE SEQUENCE [LARGE SCALE GENOMIC DNA]</scope>
    <source>
        <strain evidence="6 7">K2S05-167</strain>
    </source>
</reference>
<evidence type="ECO:0000256" key="2">
    <source>
        <dbReference type="ARBA" id="ARBA00023125"/>
    </source>
</evidence>
<proteinExistence type="predicted"/>
<feature type="DNA-binding region" description="H-T-H motif" evidence="4">
    <location>
        <begin position="36"/>
        <end position="55"/>
    </location>
</feature>
<evidence type="ECO:0000313" key="7">
    <source>
        <dbReference type="Proteomes" id="UP000286287"/>
    </source>
</evidence>
<dbReference type="AlphaFoldDB" id="A0A418UZF7"/>
<organism evidence="6 7">
    <name type="scientific">Deinococcus cavernae</name>
    <dbReference type="NCBI Taxonomy" id="2320857"/>
    <lineage>
        <taxon>Bacteria</taxon>
        <taxon>Thermotogati</taxon>
        <taxon>Deinococcota</taxon>
        <taxon>Deinococci</taxon>
        <taxon>Deinococcales</taxon>
        <taxon>Deinococcaceae</taxon>
        <taxon>Deinococcus</taxon>
    </lineage>
</organism>
<evidence type="ECO:0000313" key="6">
    <source>
        <dbReference type="EMBL" id="RJF68883.1"/>
    </source>
</evidence>
<dbReference type="SUPFAM" id="SSF46689">
    <property type="entry name" value="Homeodomain-like"/>
    <property type="match status" value="1"/>
</dbReference>
<dbReference type="InterPro" id="IPR036271">
    <property type="entry name" value="Tet_transcr_reg_TetR-rel_C_sf"/>
</dbReference>
<dbReference type="OrthoDB" id="268339at2"/>
<dbReference type="PRINTS" id="PR00455">
    <property type="entry name" value="HTHTETR"/>
</dbReference>
<sequence>MEQTETRRERHKQQRLERIREAAWQLFSTQGYDATTVRQIAEQADVSPATVILHAGDKAELLLLVFHDAIAQRLGVPAHEDGAPLDVALLRQLQPFLHFYGEHPELSRAFCREFLYGKNRWQEQEIQQAQRFIAHLAGIIDGYRRRGDLRGDTDPTLLAELVFGLYQGLLQSWFCGAIAFESLEPRLAQQFSWQLEVHRA</sequence>
<dbReference type="EMBL" id="QYUJ01000030">
    <property type="protein sequence ID" value="RJF68883.1"/>
    <property type="molecule type" value="Genomic_DNA"/>
</dbReference>
<protein>
    <submittedName>
        <fullName evidence="6">TetR/AcrR family transcriptional regulator</fullName>
    </submittedName>
</protein>